<comment type="subcellular location">
    <subcellularLocation>
        <location evidence="18">Cell membrane</location>
        <topology evidence="18">Multi-pass membrane protein</topology>
    </subcellularLocation>
    <subcellularLocation>
        <location evidence="2">Cell outer membrane</location>
        <topology evidence="2">Lipid-anchor</topology>
    </subcellularLocation>
    <subcellularLocation>
        <location evidence="1">Membrane</location>
        <topology evidence="1">Multi-pass membrane protein</topology>
    </subcellularLocation>
</comment>
<keyword evidence="13 19" id="KW-0186">Copper</keyword>
<evidence type="ECO:0000256" key="2">
    <source>
        <dbReference type="ARBA" id="ARBA00004459"/>
    </source>
</evidence>
<evidence type="ECO:0000256" key="16">
    <source>
        <dbReference type="ARBA" id="ARBA00047816"/>
    </source>
</evidence>
<keyword evidence="11 20" id="KW-1133">Transmembrane helix</keyword>
<evidence type="ECO:0000256" key="1">
    <source>
        <dbReference type="ARBA" id="ARBA00004141"/>
    </source>
</evidence>
<protein>
    <recommendedName>
        <fullName evidence="19">Cytochrome c oxidase subunit 2</fullName>
        <ecNumber evidence="19">7.1.1.9</ecNumber>
    </recommendedName>
</protein>
<keyword evidence="6 18" id="KW-0679">Respiratory chain</keyword>
<dbReference type="Proteomes" id="UP000254537">
    <property type="component" value="Chromosome"/>
</dbReference>
<dbReference type="PRINTS" id="PR01166">
    <property type="entry name" value="CYCOXIDASEII"/>
</dbReference>
<dbReference type="PANTHER" id="PTHR22888:SF9">
    <property type="entry name" value="CYTOCHROME C OXIDASE SUBUNIT 2"/>
    <property type="match status" value="1"/>
</dbReference>
<dbReference type="InterPro" id="IPR001505">
    <property type="entry name" value="Copper_CuA"/>
</dbReference>
<dbReference type="SUPFAM" id="SSF49503">
    <property type="entry name" value="Cupredoxins"/>
    <property type="match status" value="1"/>
</dbReference>
<dbReference type="InterPro" id="IPR045187">
    <property type="entry name" value="CcO_II"/>
</dbReference>
<accession>A0A345Y5E4</accession>
<dbReference type="Gene3D" id="1.10.760.10">
    <property type="entry name" value="Cytochrome c-like domain"/>
    <property type="match status" value="1"/>
</dbReference>
<dbReference type="SUPFAM" id="SSF46626">
    <property type="entry name" value="Cytochrome c"/>
    <property type="match status" value="1"/>
</dbReference>
<dbReference type="Gene3D" id="2.60.40.420">
    <property type="entry name" value="Cupredoxins - blue copper proteins"/>
    <property type="match status" value="1"/>
</dbReference>
<evidence type="ECO:0000313" key="26">
    <source>
        <dbReference type="Proteomes" id="UP000254537"/>
    </source>
</evidence>
<dbReference type="GO" id="GO:0005507">
    <property type="term" value="F:copper ion binding"/>
    <property type="evidence" value="ECO:0007669"/>
    <property type="project" value="InterPro"/>
</dbReference>
<evidence type="ECO:0000256" key="7">
    <source>
        <dbReference type="ARBA" id="ARBA00022692"/>
    </source>
</evidence>
<feature type="domain" description="Cytochrome oxidase subunit II transmembrane region profile" evidence="23">
    <location>
        <begin position="17"/>
        <end position="112"/>
    </location>
</feature>
<dbReference type="PANTHER" id="PTHR22888">
    <property type="entry name" value="CYTOCHROME C OXIDASE, SUBUNIT II"/>
    <property type="match status" value="1"/>
</dbReference>
<sequence>MSFLRVSTIALLASPLVARASQLNLQTPVTDTAREVYDLHTLLLVVTAAIFVVVFSVMFYALFKHRKAAGHQARLFHENTTVEIIWTVIPFLILAGMAWPATRVILEQKSTRGEDMTIKVTGYQWKWRYDYLDANFGFVSHLATPNAAIANDGAKGEHYLLEVDEPLVVPTGRKVRLLITANDVIHAWWVPALGVKQDAVPGFVRDAWFKVDQPGVYRGQCAELCGKDHGFMPIVVDARSPADYDKWLAAKKAAAAANVDDPNKVWTLADLNARGEKVYQQNCVACHLANGQGVPGAFPALAASKIATGDIAAHIGIVLHGSKKNPAMAAWGTQLSDTDLAAVITYERNAWGNNTGQAVQPKDVKAARGAKS</sequence>
<feature type="transmembrane region" description="Helical" evidence="20">
    <location>
        <begin position="84"/>
        <end position="102"/>
    </location>
</feature>
<dbReference type="InterPro" id="IPR008972">
    <property type="entry name" value="Cupredoxin"/>
</dbReference>
<evidence type="ECO:0000256" key="14">
    <source>
        <dbReference type="ARBA" id="ARBA00023136"/>
    </source>
</evidence>
<dbReference type="GO" id="GO:0005886">
    <property type="term" value="C:plasma membrane"/>
    <property type="evidence" value="ECO:0007669"/>
    <property type="project" value="UniProtKB-SubCell"/>
</dbReference>
<evidence type="ECO:0000256" key="4">
    <source>
        <dbReference type="ARBA" id="ARBA00022448"/>
    </source>
</evidence>
<dbReference type="OrthoDB" id="9809720at2"/>
<dbReference type="InterPro" id="IPR002429">
    <property type="entry name" value="CcO_II-like_C"/>
</dbReference>
<dbReference type="Pfam" id="PF02790">
    <property type="entry name" value="COX2_TM"/>
    <property type="match status" value="1"/>
</dbReference>
<dbReference type="RefSeq" id="WP_115433081.1">
    <property type="nucleotide sequence ID" value="NZ_CP031337.1"/>
</dbReference>
<keyword evidence="14 20" id="KW-0472">Membrane</keyword>
<evidence type="ECO:0000256" key="9">
    <source>
        <dbReference type="ARBA" id="ARBA00022967"/>
    </source>
</evidence>
<comment type="cofactor">
    <cofactor evidence="19">
        <name>Cu cation</name>
        <dbReference type="ChEBI" id="CHEBI:23378"/>
    </cofactor>
    <text evidence="19">Binds a copper A center.</text>
</comment>
<evidence type="ECO:0000256" key="10">
    <source>
        <dbReference type="ARBA" id="ARBA00022982"/>
    </source>
</evidence>
<evidence type="ECO:0000256" key="13">
    <source>
        <dbReference type="ARBA" id="ARBA00023008"/>
    </source>
</evidence>
<feature type="chain" id="PRO_5016700917" description="Cytochrome c oxidase subunit 2" evidence="21">
    <location>
        <begin position="21"/>
        <end position="372"/>
    </location>
</feature>
<dbReference type="Pfam" id="PF13442">
    <property type="entry name" value="Cytochrome_CBB3"/>
    <property type="match status" value="1"/>
</dbReference>
<dbReference type="EMBL" id="CP031337">
    <property type="protein sequence ID" value="AXK39146.1"/>
    <property type="molecule type" value="Genomic_DNA"/>
</dbReference>
<dbReference type="SUPFAM" id="SSF81464">
    <property type="entry name" value="Cytochrome c oxidase subunit II-like, transmembrane region"/>
    <property type="match status" value="1"/>
</dbReference>
<feature type="domain" description="Cytochrome c" evidence="24">
    <location>
        <begin position="270"/>
        <end position="351"/>
    </location>
</feature>
<comment type="similarity">
    <text evidence="3 18">Belongs to the cytochrome c oxidase subunit 2 family.</text>
</comment>
<dbReference type="KEGG" id="ccah:DWG20_06705"/>
<keyword evidence="10 18" id="KW-0249">Electron transport</keyword>
<dbReference type="PROSITE" id="PS50999">
    <property type="entry name" value="COX2_TM"/>
    <property type="match status" value="1"/>
</dbReference>
<evidence type="ECO:0000259" key="24">
    <source>
        <dbReference type="PROSITE" id="PS51007"/>
    </source>
</evidence>
<dbReference type="GO" id="GO:0009279">
    <property type="term" value="C:cell outer membrane"/>
    <property type="evidence" value="ECO:0007669"/>
    <property type="project" value="UniProtKB-SubCell"/>
</dbReference>
<dbReference type="EC" id="7.1.1.9" evidence="19"/>
<dbReference type="InterPro" id="IPR036909">
    <property type="entry name" value="Cyt_c-like_dom_sf"/>
</dbReference>
<dbReference type="PROSITE" id="PS00078">
    <property type="entry name" value="COX2"/>
    <property type="match status" value="1"/>
</dbReference>
<comment type="catalytic activity">
    <reaction evidence="16 19">
        <text>4 Fe(II)-[cytochrome c] + O2 + 8 H(+)(in) = 4 Fe(III)-[cytochrome c] + 2 H2O + 4 H(+)(out)</text>
        <dbReference type="Rhea" id="RHEA:11436"/>
        <dbReference type="Rhea" id="RHEA-COMP:10350"/>
        <dbReference type="Rhea" id="RHEA-COMP:14399"/>
        <dbReference type="ChEBI" id="CHEBI:15377"/>
        <dbReference type="ChEBI" id="CHEBI:15378"/>
        <dbReference type="ChEBI" id="CHEBI:15379"/>
        <dbReference type="ChEBI" id="CHEBI:29033"/>
        <dbReference type="ChEBI" id="CHEBI:29034"/>
        <dbReference type="EC" id="7.1.1.9"/>
    </reaction>
</comment>
<keyword evidence="21" id="KW-0732">Signal</keyword>
<evidence type="ECO:0000256" key="21">
    <source>
        <dbReference type="SAM" id="SignalP"/>
    </source>
</evidence>
<gene>
    <name evidence="25" type="primary">coxB</name>
    <name evidence="25" type="ORF">DWG20_06705</name>
</gene>
<evidence type="ECO:0000256" key="6">
    <source>
        <dbReference type="ARBA" id="ARBA00022660"/>
    </source>
</evidence>
<dbReference type="PROSITE" id="PS51007">
    <property type="entry name" value="CYTC"/>
    <property type="match status" value="1"/>
</dbReference>
<dbReference type="GO" id="GO:0004129">
    <property type="term" value="F:cytochrome-c oxidase activity"/>
    <property type="evidence" value="ECO:0007669"/>
    <property type="project" value="UniProtKB-EC"/>
</dbReference>
<dbReference type="GO" id="GO:0020037">
    <property type="term" value="F:heme binding"/>
    <property type="evidence" value="ECO:0007669"/>
    <property type="project" value="InterPro"/>
</dbReference>
<dbReference type="InterPro" id="IPR011759">
    <property type="entry name" value="Cyt_c_oxidase_su2_TM_dom"/>
</dbReference>
<name>A0A345Y5E4_9NEIS</name>
<feature type="signal peptide" evidence="21">
    <location>
        <begin position="1"/>
        <end position="20"/>
    </location>
</feature>
<proteinExistence type="inferred from homology"/>
<keyword evidence="8 17" id="KW-0479">Metal-binding</keyword>
<keyword evidence="9" id="KW-1278">Translocase</keyword>
<comment type="function">
    <text evidence="15 19">Subunits I and II form the functional core of the enzyme complex. Electrons originating in cytochrome c are transferred via heme a and Cu(A) to the binuclear center formed by heme a3 and Cu(B).</text>
</comment>
<dbReference type="GO" id="GO:0016491">
    <property type="term" value="F:oxidoreductase activity"/>
    <property type="evidence" value="ECO:0007669"/>
    <property type="project" value="UniProtKB-KW"/>
</dbReference>
<organism evidence="25 26">
    <name type="scientific">Crenobacter cavernae</name>
    <dbReference type="NCBI Taxonomy" id="2290923"/>
    <lineage>
        <taxon>Bacteria</taxon>
        <taxon>Pseudomonadati</taxon>
        <taxon>Pseudomonadota</taxon>
        <taxon>Betaproteobacteria</taxon>
        <taxon>Neisseriales</taxon>
        <taxon>Neisseriaceae</taxon>
        <taxon>Crenobacter</taxon>
    </lineage>
</organism>
<evidence type="ECO:0000313" key="25">
    <source>
        <dbReference type="EMBL" id="AXK39146.1"/>
    </source>
</evidence>
<evidence type="ECO:0000256" key="12">
    <source>
        <dbReference type="ARBA" id="ARBA00023004"/>
    </source>
</evidence>
<dbReference type="InterPro" id="IPR014222">
    <property type="entry name" value="Cyt_c_oxidase_su2"/>
</dbReference>
<dbReference type="InterPro" id="IPR036257">
    <property type="entry name" value="Cyt_c_oxidase_su2_TM_sf"/>
</dbReference>
<evidence type="ECO:0000256" key="19">
    <source>
        <dbReference type="RuleBase" id="RU004024"/>
    </source>
</evidence>
<feature type="transmembrane region" description="Helical" evidence="20">
    <location>
        <begin position="42"/>
        <end position="63"/>
    </location>
</feature>
<evidence type="ECO:0000256" key="11">
    <source>
        <dbReference type="ARBA" id="ARBA00022989"/>
    </source>
</evidence>
<evidence type="ECO:0000256" key="15">
    <source>
        <dbReference type="ARBA" id="ARBA00024688"/>
    </source>
</evidence>
<dbReference type="InterPro" id="IPR009056">
    <property type="entry name" value="Cyt_c-like_dom"/>
</dbReference>
<dbReference type="AlphaFoldDB" id="A0A345Y5E4"/>
<evidence type="ECO:0000256" key="17">
    <source>
        <dbReference type="PROSITE-ProRule" id="PRU00433"/>
    </source>
</evidence>
<keyword evidence="12 17" id="KW-0408">Iron</keyword>
<evidence type="ECO:0000256" key="20">
    <source>
        <dbReference type="SAM" id="Phobius"/>
    </source>
</evidence>
<evidence type="ECO:0000256" key="5">
    <source>
        <dbReference type="ARBA" id="ARBA00022617"/>
    </source>
</evidence>
<dbReference type="GO" id="GO:0042773">
    <property type="term" value="P:ATP synthesis coupled electron transport"/>
    <property type="evidence" value="ECO:0007669"/>
    <property type="project" value="TreeGrafter"/>
</dbReference>
<dbReference type="NCBIfam" id="TIGR02866">
    <property type="entry name" value="CoxB"/>
    <property type="match status" value="1"/>
</dbReference>
<dbReference type="Pfam" id="PF00116">
    <property type="entry name" value="COX2"/>
    <property type="match status" value="1"/>
</dbReference>
<dbReference type="Gene3D" id="1.10.287.90">
    <property type="match status" value="1"/>
</dbReference>
<keyword evidence="4 18" id="KW-0813">Transport</keyword>
<evidence type="ECO:0000256" key="8">
    <source>
        <dbReference type="ARBA" id="ARBA00022723"/>
    </source>
</evidence>
<feature type="domain" description="Cytochrome oxidase subunit II copper A binding" evidence="22">
    <location>
        <begin position="113"/>
        <end position="250"/>
    </location>
</feature>
<keyword evidence="5 17" id="KW-0349">Heme</keyword>
<evidence type="ECO:0000259" key="23">
    <source>
        <dbReference type="PROSITE" id="PS50999"/>
    </source>
</evidence>
<dbReference type="PROSITE" id="PS50857">
    <property type="entry name" value="COX2_CUA"/>
    <property type="match status" value="1"/>
</dbReference>
<evidence type="ECO:0000259" key="22">
    <source>
        <dbReference type="PROSITE" id="PS50857"/>
    </source>
</evidence>
<evidence type="ECO:0000256" key="18">
    <source>
        <dbReference type="RuleBase" id="RU000456"/>
    </source>
</evidence>
<reference evidence="25 26" key="1">
    <citation type="submission" date="2018-07" db="EMBL/GenBank/DDBJ databases">
        <title>Crenobacter cavernae sp. nov., isolated from a karst cave.</title>
        <authorList>
            <person name="Zhu H."/>
        </authorList>
    </citation>
    <scope>NUCLEOTIDE SEQUENCE [LARGE SCALE GENOMIC DNA]</scope>
    <source>
        <strain evidence="25 26">K1W11S-77</strain>
    </source>
</reference>
<evidence type="ECO:0000256" key="3">
    <source>
        <dbReference type="ARBA" id="ARBA00007866"/>
    </source>
</evidence>
<keyword evidence="25" id="KW-0560">Oxidoreductase</keyword>
<keyword evidence="7 18" id="KW-0812">Transmembrane</keyword>